<feature type="site" description="Transition state stabilizer" evidence="11">
    <location>
        <position position="114"/>
    </location>
</feature>
<dbReference type="Proteomes" id="UP000694383">
    <property type="component" value="Unplaced"/>
</dbReference>
<feature type="region of interest" description="Disordered" evidence="12">
    <location>
        <begin position="34"/>
        <end position="55"/>
    </location>
</feature>
<dbReference type="InterPro" id="IPR004808">
    <property type="entry name" value="AP_endonuc_1"/>
</dbReference>
<comment type="catalytic activity">
    <reaction evidence="1">
        <text>Exonucleolytic cleavage in the 3'- to 5'-direction to yield nucleoside 5'-phosphates.</text>
        <dbReference type="EC" id="3.1.11.2"/>
    </reaction>
</comment>
<evidence type="ECO:0000256" key="2">
    <source>
        <dbReference type="ARBA" id="ARBA00007092"/>
    </source>
</evidence>
<feature type="binding site" evidence="10">
    <location>
        <position position="198"/>
    </location>
    <ligand>
        <name>Mg(2+)</name>
        <dbReference type="ChEBI" id="CHEBI:18420"/>
        <label>1</label>
    </ligand>
</feature>
<sequence length="371" mass="41695">SFTFSHMNNLSLMSWNVKGLNNTVGFSVLPDTSTHGRARQESNLQSYDYGSTPTAQSKDEAGRMLLIFCDIQGNKVILVNVYAPNVDDPSFFGLLENKLLEMGDHPIIMGGDFNEVMDPILDRSSRLSRTSKAVTALGGMSEACSLVDIWRLQNPSGRDYTFYSPPHGSFSRTDFFLVSQSLVPAVASSNIGSIVISDHSPIYLSMQAFNCSVRTPRWRLNSSLLLEKHFANIRSQINLYIETNLPTAPSAGVAWEALKAFLRGHIIQYASLKKKANLTKLQTLEKQIKITEFDFKQDCSTTDLDKLTMLKYEFNAVLSQKAEFSLFRARQKYFEEGDKAGRLLARYIKQREAMSTISAVQDDKGHLFHKK</sequence>
<evidence type="ECO:0000313" key="15">
    <source>
        <dbReference type="Proteomes" id="UP000694383"/>
    </source>
</evidence>
<protein>
    <recommendedName>
        <fullName evidence="3">exodeoxyribonuclease III</fullName>
        <ecNumber evidence="3">3.1.11.2</ecNumber>
    </recommendedName>
</protein>
<dbReference type="SUPFAM" id="SSF56219">
    <property type="entry name" value="DNase I-like"/>
    <property type="match status" value="1"/>
</dbReference>
<keyword evidence="6" id="KW-0378">Hydrolase</keyword>
<dbReference type="AlphaFoldDB" id="A0A8C7WW94"/>
<evidence type="ECO:0000313" key="14">
    <source>
        <dbReference type="Ensembl" id="ENSOSIP00000004353.1"/>
    </source>
</evidence>
<organism evidence="14 15">
    <name type="scientific">Oryzias sinensis</name>
    <name type="common">Chinese medaka</name>
    <dbReference type="NCBI Taxonomy" id="183150"/>
    <lineage>
        <taxon>Eukaryota</taxon>
        <taxon>Metazoa</taxon>
        <taxon>Chordata</taxon>
        <taxon>Craniata</taxon>
        <taxon>Vertebrata</taxon>
        <taxon>Euteleostomi</taxon>
        <taxon>Actinopterygii</taxon>
        <taxon>Neopterygii</taxon>
        <taxon>Teleostei</taxon>
        <taxon>Neoteleostei</taxon>
        <taxon>Acanthomorphata</taxon>
        <taxon>Ovalentaria</taxon>
        <taxon>Atherinomorphae</taxon>
        <taxon>Beloniformes</taxon>
        <taxon>Adrianichthyidae</taxon>
        <taxon>Oryziinae</taxon>
        <taxon>Oryzias</taxon>
    </lineage>
</organism>
<feature type="binding site" evidence="10">
    <location>
        <position position="112"/>
    </location>
    <ligand>
        <name>Mg(2+)</name>
        <dbReference type="ChEBI" id="CHEBI:18420"/>
        <label>1</label>
    </ligand>
</feature>
<dbReference type="CDD" id="cd09076">
    <property type="entry name" value="L1-EN"/>
    <property type="match status" value="1"/>
</dbReference>
<dbReference type="InterPro" id="IPR036691">
    <property type="entry name" value="Endo/exonu/phosph_ase_sf"/>
</dbReference>
<dbReference type="GO" id="GO:0008081">
    <property type="term" value="F:phosphoric diester hydrolase activity"/>
    <property type="evidence" value="ECO:0007669"/>
    <property type="project" value="TreeGrafter"/>
</dbReference>
<dbReference type="InterPro" id="IPR005135">
    <property type="entry name" value="Endo/exonuclease/phosphatase"/>
</dbReference>
<dbReference type="GO" id="GO:0008311">
    <property type="term" value="F:double-stranded DNA 3'-5' DNA exonuclease activity"/>
    <property type="evidence" value="ECO:0007669"/>
    <property type="project" value="UniProtKB-EC"/>
</dbReference>
<accession>A0A8C7WW94</accession>
<dbReference type="PANTHER" id="PTHR22748">
    <property type="entry name" value="AP ENDONUCLEASE"/>
    <property type="match status" value="1"/>
</dbReference>
<feature type="site" description="Important for catalytic activity" evidence="11">
    <location>
        <position position="174"/>
    </location>
</feature>
<evidence type="ECO:0000256" key="11">
    <source>
        <dbReference type="PIRSR" id="PIRSR604808-3"/>
    </source>
</evidence>
<evidence type="ECO:0000259" key="13">
    <source>
        <dbReference type="Pfam" id="PF03372"/>
    </source>
</evidence>
<evidence type="ECO:0000256" key="8">
    <source>
        <dbReference type="ARBA" id="ARBA00023204"/>
    </source>
</evidence>
<feature type="active site" evidence="9">
    <location>
        <position position="82"/>
    </location>
</feature>
<dbReference type="GeneTree" id="ENSGT00950000183016"/>
<evidence type="ECO:0000256" key="3">
    <source>
        <dbReference type="ARBA" id="ARBA00012115"/>
    </source>
</evidence>
<feature type="active site" description="Proton donor/acceptor" evidence="9">
    <location>
        <position position="112"/>
    </location>
</feature>
<evidence type="ECO:0000256" key="12">
    <source>
        <dbReference type="SAM" id="MobiDB-lite"/>
    </source>
</evidence>
<dbReference type="PANTHER" id="PTHR22748:SF26">
    <property type="entry name" value="ENDONUCLEASE_EXONUCLEASE_PHOSPHATASE DOMAIN-CONTAINING PROTEIN"/>
    <property type="match status" value="1"/>
</dbReference>
<keyword evidence="15" id="KW-1185">Reference proteome</keyword>
<evidence type="ECO:0000256" key="9">
    <source>
        <dbReference type="PIRSR" id="PIRSR604808-1"/>
    </source>
</evidence>
<dbReference type="Pfam" id="PF03372">
    <property type="entry name" value="Exo_endo_phos"/>
    <property type="match status" value="1"/>
</dbReference>
<reference evidence="14" key="2">
    <citation type="submission" date="2025-09" db="UniProtKB">
        <authorList>
            <consortium name="Ensembl"/>
        </authorList>
    </citation>
    <scope>IDENTIFICATION</scope>
</reference>
<evidence type="ECO:0000256" key="5">
    <source>
        <dbReference type="ARBA" id="ARBA00022763"/>
    </source>
</evidence>
<feature type="domain" description="Endonuclease/exonuclease/phosphatase" evidence="13">
    <location>
        <begin position="99"/>
        <end position="199"/>
    </location>
</feature>
<reference evidence="14" key="1">
    <citation type="submission" date="2025-08" db="UniProtKB">
        <authorList>
            <consortium name="Ensembl"/>
        </authorList>
    </citation>
    <scope>IDENTIFICATION</scope>
</reference>
<feature type="site" description="Interaction with DNA substrate" evidence="11">
    <location>
        <position position="199"/>
    </location>
</feature>
<dbReference type="GO" id="GO:0046872">
    <property type="term" value="F:metal ion binding"/>
    <property type="evidence" value="ECO:0007669"/>
    <property type="project" value="UniProtKB-KW"/>
</dbReference>
<name>A0A8C7WW94_9TELE</name>
<comment type="cofactor">
    <cofactor evidence="10">
        <name>Mg(2+)</name>
        <dbReference type="ChEBI" id="CHEBI:18420"/>
    </cofactor>
    <cofactor evidence="10">
        <name>Mn(2+)</name>
        <dbReference type="ChEBI" id="CHEBI:29035"/>
    </cofactor>
    <text evidence="10">Probably binds two magnesium or manganese ions per subunit.</text>
</comment>
<comment type="similarity">
    <text evidence="2">Belongs to the DNA repair enzymes AP/ExoA family.</text>
</comment>
<dbReference type="EC" id="3.1.11.2" evidence="3"/>
<keyword evidence="4 10" id="KW-0479">Metal-binding</keyword>
<dbReference type="GO" id="GO:0003906">
    <property type="term" value="F:DNA-(apurinic or apyrimidinic site) endonuclease activity"/>
    <property type="evidence" value="ECO:0007669"/>
    <property type="project" value="TreeGrafter"/>
</dbReference>
<keyword evidence="5" id="KW-0227">DNA damage</keyword>
<feature type="active site" description="Proton acceptor" evidence="9">
    <location>
        <position position="199"/>
    </location>
</feature>
<proteinExistence type="inferred from homology"/>
<dbReference type="GO" id="GO:0005634">
    <property type="term" value="C:nucleus"/>
    <property type="evidence" value="ECO:0007669"/>
    <property type="project" value="TreeGrafter"/>
</dbReference>
<evidence type="ECO:0000256" key="4">
    <source>
        <dbReference type="ARBA" id="ARBA00022723"/>
    </source>
</evidence>
<evidence type="ECO:0000256" key="1">
    <source>
        <dbReference type="ARBA" id="ARBA00000493"/>
    </source>
</evidence>
<evidence type="ECO:0000256" key="7">
    <source>
        <dbReference type="ARBA" id="ARBA00022842"/>
    </source>
</evidence>
<dbReference type="GO" id="GO:0006284">
    <property type="term" value="P:base-excision repair"/>
    <property type="evidence" value="ECO:0007669"/>
    <property type="project" value="TreeGrafter"/>
</dbReference>
<keyword evidence="7 10" id="KW-0460">Magnesium</keyword>
<dbReference type="Ensembl" id="ENSOSIT00000004659.1">
    <property type="protein sequence ID" value="ENSOSIP00000004353.1"/>
    <property type="gene ID" value="ENSOSIG00000002963.1"/>
</dbReference>
<evidence type="ECO:0000256" key="6">
    <source>
        <dbReference type="ARBA" id="ARBA00022801"/>
    </source>
</evidence>
<feature type="binding site" evidence="10">
    <location>
        <position position="199"/>
    </location>
    <ligand>
        <name>Mg(2+)</name>
        <dbReference type="ChEBI" id="CHEBI:18420"/>
        <label>1</label>
    </ligand>
</feature>
<evidence type="ECO:0000256" key="10">
    <source>
        <dbReference type="PIRSR" id="PIRSR604808-2"/>
    </source>
</evidence>
<keyword evidence="8" id="KW-0234">DNA repair</keyword>
<keyword evidence="10" id="KW-0464">Manganese</keyword>
<dbReference type="Gene3D" id="3.60.10.10">
    <property type="entry name" value="Endonuclease/exonuclease/phosphatase"/>
    <property type="match status" value="1"/>
</dbReference>
<feature type="binding site" evidence="10">
    <location>
        <position position="114"/>
    </location>
    <ligand>
        <name>Mg(2+)</name>
        <dbReference type="ChEBI" id="CHEBI:18420"/>
        <label>1</label>
    </ligand>
</feature>